<dbReference type="InterPro" id="IPR050708">
    <property type="entry name" value="T6SS_VgrG/RHS"/>
</dbReference>
<dbReference type="RefSeq" id="WP_280578615.1">
    <property type="nucleotide sequence ID" value="NZ_JARXRO010000016.1"/>
</dbReference>
<comment type="caution">
    <text evidence="5">The sequence shown here is derived from an EMBL/GenBank/DDBJ whole genome shotgun (WGS) entry which is preliminary data.</text>
</comment>
<evidence type="ECO:0000313" key="5">
    <source>
        <dbReference type="EMBL" id="MDH5834234.1"/>
    </source>
</evidence>
<feature type="domain" description="Teneurin-like YD-shell" evidence="4">
    <location>
        <begin position="835"/>
        <end position="979"/>
    </location>
</feature>
<evidence type="ECO:0000256" key="3">
    <source>
        <dbReference type="SAM" id="SignalP"/>
    </source>
</evidence>
<dbReference type="EMBL" id="JARXRO010000016">
    <property type="protein sequence ID" value="MDH5834234.1"/>
    <property type="molecule type" value="Genomic_DNA"/>
</dbReference>
<dbReference type="Proteomes" id="UP001156873">
    <property type="component" value="Unassembled WGS sequence"/>
</dbReference>
<evidence type="ECO:0000256" key="2">
    <source>
        <dbReference type="SAM" id="MobiDB-lite"/>
    </source>
</evidence>
<dbReference type="InterPro" id="IPR006530">
    <property type="entry name" value="YD"/>
</dbReference>
<name>A0ABT6JU67_9GAMM</name>
<evidence type="ECO:0000256" key="1">
    <source>
        <dbReference type="ARBA" id="ARBA00022737"/>
    </source>
</evidence>
<feature type="region of interest" description="Disordered" evidence="2">
    <location>
        <begin position="615"/>
        <end position="640"/>
    </location>
</feature>
<feature type="signal peptide" evidence="3">
    <location>
        <begin position="1"/>
        <end position="21"/>
    </location>
</feature>
<dbReference type="Pfam" id="PF05593">
    <property type="entry name" value="RHS_repeat"/>
    <property type="match status" value="2"/>
</dbReference>
<evidence type="ECO:0000313" key="6">
    <source>
        <dbReference type="Proteomes" id="UP001156873"/>
    </source>
</evidence>
<dbReference type="Gene3D" id="2.180.10.10">
    <property type="entry name" value="RHS repeat-associated core"/>
    <property type="match status" value="3"/>
</dbReference>
<dbReference type="InterPro" id="IPR031325">
    <property type="entry name" value="RHS_repeat"/>
</dbReference>
<keyword evidence="6" id="KW-1185">Reference proteome</keyword>
<dbReference type="NCBIfam" id="TIGR03696">
    <property type="entry name" value="Rhs_assc_core"/>
    <property type="match status" value="1"/>
</dbReference>
<keyword evidence="1" id="KW-0677">Repeat</keyword>
<organism evidence="5 6">
    <name type="scientific">Luteimonas kalidii</name>
    <dbReference type="NCBI Taxonomy" id="3042025"/>
    <lineage>
        <taxon>Bacteria</taxon>
        <taxon>Pseudomonadati</taxon>
        <taxon>Pseudomonadota</taxon>
        <taxon>Gammaproteobacteria</taxon>
        <taxon>Lysobacterales</taxon>
        <taxon>Lysobacteraceae</taxon>
        <taxon>Luteimonas</taxon>
    </lineage>
</organism>
<accession>A0ABT6JU67</accession>
<gene>
    <name evidence="5" type="ORF">QFW81_09890</name>
</gene>
<dbReference type="PANTHER" id="PTHR32305">
    <property type="match status" value="1"/>
</dbReference>
<dbReference type="InterPro" id="IPR022385">
    <property type="entry name" value="Rhs_assc_core"/>
</dbReference>
<feature type="chain" id="PRO_5046430258" evidence="3">
    <location>
        <begin position="22"/>
        <end position="1565"/>
    </location>
</feature>
<dbReference type="PANTHER" id="PTHR32305:SF15">
    <property type="entry name" value="PROTEIN RHSA-RELATED"/>
    <property type="match status" value="1"/>
</dbReference>
<dbReference type="NCBIfam" id="TIGR01643">
    <property type="entry name" value="YD_repeat_2x"/>
    <property type="match status" value="7"/>
</dbReference>
<dbReference type="PROSITE" id="PS51257">
    <property type="entry name" value="PROKAR_LIPOPROTEIN"/>
    <property type="match status" value="1"/>
</dbReference>
<reference evidence="5 6" key="1">
    <citation type="submission" date="2023-04" db="EMBL/GenBank/DDBJ databases">
        <title>Luteimonas sp. M1R5S59.</title>
        <authorList>
            <person name="Sun J.-Q."/>
        </authorList>
    </citation>
    <scope>NUCLEOTIDE SEQUENCE [LARGE SCALE GENOMIC DNA]</scope>
    <source>
        <strain evidence="5 6">M1R5S59</strain>
    </source>
</reference>
<keyword evidence="3" id="KW-0732">Signal</keyword>
<protein>
    <submittedName>
        <fullName evidence="5">RHS repeat-associated core domain-containing protein</fullName>
    </submittedName>
</protein>
<proteinExistence type="predicted"/>
<dbReference type="Pfam" id="PF25023">
    <property type="entry name" value="TEN_YD-shell"/>
    <property type="match status" value="2"/>
</dbReference>
<feature type="domain" description="Teneurin-like YD-shell" evidence="4">
    <location>
        <begin position="1140"/>
        <end position="1407"/>
    </location>
</feature>
<sequence length="1565" mass="170740">MRRIIAAVSLCVLLSCSGAIAAETPVVDDPTGGVAPAAIYCPNTGGCFTSLGQAEAALRAAVPNVGEFLYNSSMGTLWPGKLRAYYSVKRQPPAEYYPPYYKFLVAIPAAQYCPNSAESGACGSESELFAGYVAQSIQPGVVYACGWHQCYNQDPRIEGAYLPFDQSDGTATAGIGILTESSGQHVRQIVYDQYYEEGASRSVVKRPLSRSRRYLCPQGFSPMRGKLSELAPNICQNTSGWFITIHEPRQTKSCPVQGSCQPASGNKSSAEVDFVFAGRPFLRYYNSLREELPVGFRMGPGWTHTFAPKLVPPGNDGAGLVVNGDSLEIQYISQNRFIVPELGNAPLEKQPDSTWRLLEPNGDVSTYSSGWRLISIENRLTPARNLTLEYSSNGRLDRVVESSGRALKFTYDWFGMLVGIELPDSTIFSYSYDADHNLIKAESSAGGVKQYHYGEPDLATNGDRALLTGITAEDGRRYASFGYDIHGRVVLSTLITAGGAAATTRIRYTGTNQAEVTFNGDDVRTYDYSLDIHRKPLQIVDSSGTTTTSYDSYGRVIFSTDARSIQKANTYVAGRLSTSTFGLGTSAQRTVRTEWDTTLNVLTKRQVLDSSSLPVSETSWTNNARGQPTSTTLTDPSSGTVRTSTIGYCEQSDVQAGACPLIGLVTSVDGPRTEAADVTSYSYYGTIGPACVGTPTGCGYRPGDLWKVSNALGHVTEVLAYDGAGRPLSVKDPNSAVTDYEYHPRGWLTATKVRGTNDASESDDHITRIEYWPTGLVKKVTQPDGVFLSFTYDAAQRLTRITDKAGFYIDYTLDNAGNRILEETRNPAGSTLYRTLSRIYNALGQLETQADAAFNPTDYTYDASGNLQKVTDALGRKTIHDYDPLNRLKRSLQDVGGIEAETKYEYDALDNLTKVTDPKGLDTTYTYNGFGDVVELTSPDTGTTTYSYDSAGNRLSKTDARGVVSNYTYDALNRLTAISYPSDSTYDASYMWDTVPTACATGETFGKGRLGRLHNGNGASLEYCYDRFGQVVRKRQTIGGKTFTIRYAYTKAGALQNVTYPDGTVVDYTPNSTGRVNIVGVTPAGGARQVLISAVSNYPFGPQRRLTYGNGRFLERTHDLDYKPTVMRDDRADGLQTGYGYDPAGQVDELHEPTNPAVNLAKYRYDGLGRLDQVQDGATGTPIETYGYDATGNRVSLTDSAGTQAYAYPSGSHRLASVGGSPRGYDAAGNTTSIGGLSREFFYTPDGRMRVVKRNGAIKMYYRYNGRGEQVRRLASALDPLQSYFVYDENGRWLGEYDLNGAPKQQIVWLDHLPVGLITGAGIQYIEADHLGTPRAVIDPVRDVATWKWEETGEVFGDTPPNQDPDGDGTPLVFDMRFPGQRYDAASGLNYNYFRDYESGTGRYAESDPIGLAGGLNTYAYVRGNPISYVDPLGLIDLKIPGVPISIHANPGPEATTFRAEHGPPHVHLGSNEGPRVDTENFRPLSDADARKMSREQRKMCDSLTDSQKSLIRGRQAAVFKYGKYILRAMSMPLVGADSFTNACRSDPLACAELIESIGVPSGWE</sequence>
<evidence type="ECO:0000259" key="4">
    <source>
        <dbReference type="Pfam" id="PF25023"/>
    </source>
</evidence>
<dbReference type="InterPro" id="IPR056823">
    <property type="entry name" value="TEN-like_YD-shell"/>
</dbReference>